<proteinExistence type="predicted"/>
<dbReference type="AlphaFoldDB" id="A0A2I7N4M5"/>
<dbReference type="Proteomes" id="UP000236655">
    <property type="component" value="Chromosome"/>
</dbReference>
<feature type="domain" description="AraC effector-binding" evidence="1">
    <location>
        <begin position="1"/>
        <end position="153"/>
    </location>
</feature>
<gene>
    <name evidence="2" type="ORF">CUN60_03580</name>
</gene>
<organism evidence="2 3">
    <name type="scientific">Aquella oligotrophica</name>
    <dbReference type="NCBI Taxonomy" id="2067065"/>
    <lineage>
        <taxon>Bacteria</taxon>
        <taxon>Pseudomonadati</taxon>
        <taxon>Pseudomonadota</taxon>
        <taxon>Betaproteobacteria</taxon>
        <taxon>Neisseriales</taxon>
        <taxon>Neisseriaceae</taxon>
        <taxon>Aquella</taxon>
    </lineage>
</organism>
<dbReference type="InterPro" id="IPR029441">
    <property type="entry name" value="Cass2"/>
</dbReference>
<accession>A0A2I7N4M5</accession>
<dbReference type="RefSeq" id="WP_102950714.1">
    <property type="nucleotide sequence ID" value="NZ_CP024847.1"/>
</dbReference>
<dbReference type="PANTHER" id="PTHR36444">
    <property type="entry name" value="TRANSCRIPTIONAL REGULATOR PROTEIN YOBU-RELATED"/>
    <property type="match status" value="1"/>
</dbReference>
<evidence type="ECO:0000259" key="1">
    <source>
        <dbReference type="SMART" id="SM00871"/>
    </source>
</evidence>
<dbReference type="OrthoDB" id="3173400at2"/>
<dbReference type="SMART" id="SM00871">
    <property type="entry name" value="AraC_E_bind"/>
    <property type="match status" value="1"/>
</dbReference>
<dbReference type="InterPro" id="IPR011256">
    <property type="entry name" value="Reg_factor_effector_dom_sf"/>
</dbReference>
<sequence length="153" mass="17185">METIQLNEFKIIGIMVRTNNSDLDKLTNDMQGLWGRFMAEGIMQKIPNRVDDEICCIYTDYEGDHTKPYTALLGCRVSSLDEIPDGLCGRHYAGSKYAKKVYTGNILAGAVYAAWKEIWSLNLERSYVADLEIYGAKAANPESAEFEIMIGVK</sequence>
<dbReference type="SUPFAM" id="SSF55136">
    <property type="entry name" value="Probable bacterial effector-binding domain"/>
    <property type="match status" value="1"/>
</dbReference>
<evidence type="ECO:0000313" key="2">
    <source>
        <dbReference type="EMBL" id="AUR51414.1"/>
    </source>
</evidence>
<dbReference type="Gene3D" id="3.20.80.10">
    <property type="entry name" value="Regulatory factor, effector binding domain"/>
    <property type="match status" value="1"/>
</dbReference>
<dbReference type="InterPro" id="IPR053182">
    <property type="entry name" value="YobU-like_regulator"/>
</dbReference>
<dbReference type="PANTHER" id="PTHR36444:SF2">
    <property type="entry name" value="TRANSCRIPTIONAL REGULATOR PROTEIN YOBU-RELATED"/>
    <property type="match status" value="1"/>
</dbReference>
<protein>
    <submittedName>
        <fullName evidence="2">AraC family transcriptional regulator</fullName>
    </submittedName>
</protein>
<dbReference type="EMBL" id="CP024847">
    <property type="protein sequence ID" value="AUR51414.1"/>
    <property type="molecule type" value="Genomic_DNA"/>
</dbReference>
<dbReference type="KEGG" id="nba:CUN60_03580"/>
<dbReference type="InterPro" id="IPR010499">
    <property type="entry name" value="AraC_E-bd"/>
</dbReference>
<name>A0A2I7N4M5_9NEIS</name>
<reference evidence="3" key="1">
    <citation type="submission" date="2017-11" db="EMBL/GenBank/DDBJ databases">
        <authorList>
            <person name="Chan K.G."/>
            <person name="Lee L.S."/>
        </authorList>
    </citation>
    <scope>NUCLEOTIDE SEQUENCE [LARGE SCALE GENOMIC DNA]</scope>
    <source>
        <strain evidence="3">DSM 100970</strain>
    </source>
</reference>
<keyword evidence="3" id="KW-1185">Reference proteome</keyword>
<dbReference type="Pfam" id="PF14526">
    <property type="entry name" value="Cass2"/>
    <property type="match status" value="1"/>
</dbReference>
<evidence type="ECO:0000313" key="3">
    <source>
        <dbReference type="Proteomes" id="UP000236655"/>
    </source>
</evidence>